<protein>
    <submittedName>
        <fullName evidence="1">Uncharacterized protein</fullName>
    </submittedName>
</protein>
<name>K4KGE9_SIMAS</name>
<dbReference type="Proteomes" id="UP000000466">
    <property type="component" value="Chromosome"/>
</dbReference>
<evidence type="ECO:0000313" key="1">
    <source>
        <dbReference type="EMBL" id="AFU97260.2"/>
    </source>
</evidence>
<evidence type="ECO:0000313" key="2">
    <source>
        <dbReference type="Proteomes" id="UP000000466"/>
    </source>
</evidence>
<dbReference type="HOGENOM" id="CLU_2157326_0_0_6"/>
<keyword evidence="2" id="KW-1185">Reference proteome</keyword>
<sequence length="118" mass="13462">MDWNFFWIKTMPIVNCVISPDCQPSNENLVELWAREAGIDPEHITVNLITRNQQWGKTYKVMANLWLPSVWSDTQVSAIQLGLARALARFYHLHPDDIHVITSVVESGRVVESGCEVN</sequence>
<gene>
    <name evidence="1" type="ordered locus">M5M_00105</name>
</gene>
<accession>K4KGE9</accession>
<dbReference type="RefSeq" id="WP_016389121.1">
    <property type="nucleotide sequence ID" value="NC_018868.3"/>
</dbReference>
<dbReference type="KEGG" id="saga:M5M_00105"/>
<dbReference type="AlphaFoldDB" id="K4KGE9"/>
<organism evidence="1 2">
    <name type="scientific">Simiduia agarivorans (strain DSM 21679 / JCM 13881 / BCRC 17597 / SA1)</name>
    <dbReference type="NCBI Taxonomy" id="1117647"/>
    <lineage>
        <taxon>Bacteria</taxon>
        <taxon>Pseudomonadati</taxon>
        <taxon>Pseudomonadota</taxon>
        <taxon>Gammaproteobacteria</taxon>
        <taxon>Cellvibrionales</taxon>
        <taxon>Cellvibrionaceae</taxon>
        <taxon>Simiduia</taxon>
    </lineage>
</organism>
<dbReference type="OrthoDB" id="1495423at2"/>
<proteinExistence type="predicted"/>
<dbReference type="EMBL" id="CP003746">
    <property type="protein sequence ID" value="AFU97260.2"/>
    <property type="molecule type" value="Genomic_DNA"/>
</dbReference>
<reference evidence="1 2" key="1">
    <citation type="journal article" date="2013" name="Genome Announc.">
        <title>Complete genome sequence of Simiduia agarivorans SA1(T), a marine bacterium able to degrade a variety of polysaccharides.</title>
        <authorList>
            <person name="Lin S.Y."/>
            <person name="Shieh W.Y."/>
            <person name="Chen J.S."/>
            <person name="Tang S.L."/>
        </authorList>
    </citation>
    <scope>NUCLEOTIDE SEQUENCE [LARGE SCALE GENOMIC DNA]</scope>
    <source>
        <strain evidence="2">DSM 21679 / JCM 13881 / BCRC 17597 / SA1</strain>
    </source>
</reference>